<accession>A0A2M6XV99</accession>
<dbReference type="InterPro" id="IPR000100">
    <property type="entry name" value="RNase_P"/>
</dbReference>
<dbReference type="EMBL" id="PEXQ01000007">
    <property type="protein sequence ID" value="PIU16569.1"/>
    <property type="molecule type" value="Genomic_DNA"/>
</dbReference>
<proteinExistence type="inferred from homology"/>
<name>A0A2M6XV99_9BACT</name>
<dbReference type="HAMAP" id="MF_00227">
    <property type="entry name" value="RNase_P"/>
    <property type="match status" value="1"/>
</dbReference>
<comment type="catalytic activity">
    <reaction evidence="7">
        <text>Endonucleolytic cleavage of RNA, removing 5'-extranucleotides from tRNA precursor.</text>
        <dbReference type="EC" id="3.1.26.5"/>
    </reaction>
</comment>
<dbReference type="SUPFAM" id="SSF54211">
    <property type="entry name" value="Ribosomal protein S5 domain 2-like"/>
    <property type="match status" value="1"/>
</dbReference>
<evidence type="ECO:0000256" key="1">
    <source>
        <dbReference type="ARBA" id="ARBA00002663"/>
    </source>
</evidence>
<evidence type="ECO:0000256" key="5">
    <source>
        <dbReference type="ARBA" id="ARBA00022801"/>
    </source>
</evidence>
<keyword evidence="2 7" id="KW-0819">tRNA processing</keyword>
<dbReference type="Gene3D" id="3.30.230.10">
    <property type="match status" value="1"/>
</dbReference>
<comment type="function">
    <text evidence="1 7">RNaseP catalyzes the removal of the 5'-leader sequence from pre-tRNA to produce the mature 5'-terminus. It can also cleave other RNA substrates such as 4.5S RNA. The protein component plays an auxiliary but essential role in vivo by binding to the 5'-leader sequence and broadening the substrate specificity of the ribozyme.</text>
</comment>
<dbReference type="PANTHER" id="PTHR33992:SF1">
    <property type="entry name" value="RIBONUCLEASE P PROTEIN COMPONENT"/>
    <property type="match status" value="1"/>
</dbReference>
<comment type="subunit">
    <text evidence="7">Consists of a catalytic RNA component (M1 or rnpB) and a protein subunit.</text>
</comment>
<organism evidence="9 10">
    <name type="scientific">bacterium (Candidatus Gribaldobacteria) CG08_land_8_20_14_0_20_39_15</name>
    <dbReference type="NCBI Taxonomy" id="2014273"/>
    <lineage>
        <taxon>Bacteria</taxon>
        <taxon>Candidatus Gribaldobacteria</taxon>
    </lineage>
</organism>
<dbReference type="PROSITE" id="PS00648">
    <property type="entry name" value="RIBONUCLEASE_P"/>
    <property type="match status" value="1"/>
</dbReference>
<dbReference type="InterPro" id="IPR020568">
    <property type="entry name" value="Ribosomal_Su5_D2-typ_SF"/>
</dbReference>
<evidence type="ECO:0000313" key="10">
    <source>
        <dbReference type="Proteomes" id="UP000229784"/>
    </source>
</evidence>
<keyword evidence="4 7" id="KW-0255">Endonuclease</keyword>
<dbReference type="GO" id="GO:0001682">
    <property type="term" value="P:tRNA 5'-leader removal"/>
    <property type="evidence" value="ECO:0007669"/>
    <property type="project" value="UniProtKB-UniRule"/>
</dbReference>
<dbReference type="GO" id="GO:0042781">
    <property type="term" value="F:3'-tRNA processing endoribonuclease activity"/>
    <property type="evidence" value="ECO:0007669"/>
    <property type="project" value="TreeGrafter"/>
</dbReference>
<dbReference type="Pfam" id="PF00825">
    <property type="entry name" value="Ribonuclease_P"/>
    <property type="match status" value="1"/>
</dbReference>
<comment type="caution">
    <text evidence="9">The sequence shown here is derived from an EMBL/GenBank/DDBJ whole genome shotgun (WGS) entry which is preliminary data.</text>
</comment>
<keyword evidence="6 7" id="KW-0694">RNA-binding</keyword>
<evidence type="ECO:0000256" key="6">
    <source>
        <dbReference type="ARBA" id="ARBA00022884"/>
    </source>
</evidence>
<dbReference type="GO" id="GO:0000049">
    <property type="term" value="F:tRNA binding"/>
    <property type="evidence" value="ECO:0007669"/>
    <property type="project" value="UniProtKB-UniRule"/>
</dbReference>
<evidence type="ECO:0000256" key="8">
    <source>
        <dbReference type="NCBIfam" id="TIGR00188"/>
    </source>
</evidence>
<dbReference type="InterPro" id="IPR014721">
    <property type="entry name" value="Ribsml_uS5_D2-typ_fold_subgr"/>
</dbReference>
<dbReference type="PANTHER" id="PTHR33992">
    <property type="entry name" value="RIBONUCLEASE P PROTEIN COMPONENT"/>
    <property type="match status" value="1"/>
</dbReference>
<dbReference type="AlphaFoldDB" id="A0A2M6XV99"/>
<dbReference type="NCBIfam" id="TIGR00188">
    <property type="entry name" value="rnpA"/>
    <property type="match status" value="1"/>
</dbReference>
<evidence type="ECO:0000256" key="2">
    <source>
        <dbReference type="ARBA" id="ARBA00022694"/>
    </source>
</evidence>
<dbReference type="GO" id="GO:0004526">
    <property type="term" value="F:ribonuclease P activity"/>
    <property type="evidence" value="ECO:0007669"/>
    <property type="project" value="UniProtKB-UniRule"/>
</dbReference>
<keyword evidence="5 7" id="KW-0378">Hydrolase</keyword>
<evidence type="ECO:0000256" key="4">
    <source>
        <dbReference type="ARBA" id="ARBA00022759"/>
    </source>
</evidence>
<comment type="similarity">
    <text evidence="7">Belongs to the RnpA family.</text>
</comment>
<reference evidence="10" key="1">
    <citation type="submission" date="2017-09" db="EMBL/GenBank/DDBJ databases">
        <title>Depth-based differentiation of microbial function through sediment-hosted aquifers and enrichment of novel symbionts in the deep terrestrial subsurface.</title>
        <authorList>
            <person name="Probst A.J."/>
            <person name="Ladd B."/>
            <person name="Jarett J.K."/>
            <person name="Geller-Mcgrath D.E."/>
            <person name="Sieber C.M.K."/>
            <person name="Emerson J.B."/>
            <person name="Anantharaman K."/>
            <person name="Thomas B.C."/>
            <person name="Malmstrom R."/>
            <person name="Stieglmeier M."/>
            <person name="Klingl A."/>
            <person name="Woyke T."/>
            <person name="Ryan C.M."/>
            <person name="Banfield J.F."/>
        </authorList>
    </citation>
    <scope>NUCLEOTIDE SEQUENCE [LARGE SCALE GENOMIC DNA]</scope>
</reference>
<gene>
    <name evidence="7 9" type="primary">rnpA</name>
    <name evidence="9" type="ORF">COT20_00245</name>
</gene>
<sequence length="115" mass="13370">MLPKEHRLKKKNDFSQVLRHGFALADSCLVLRFCRNQQELSRVGFVCSKKVAKKAVSRNRIKRCLREVVRMLLPNIMPGYDLVFLVRPGLVDKDSATFRLVMERLLKKARITSKN</sequence>
<dbReference type="EC" id="3.1.26.5" evidence="7 8"/>
<keyword evidence="3 7" id="KW-0540">Nuclease</keyword>
<evidence type="ECO:0000256" key="7">
    <source>
        <dbReference type="HAMAP-Rule" id="MF_00227"/>
    </source>
</evidence>
<dbReference type="GO" id="GO:0030677">
    <property type="term" value="C:ribonuclease P complex"/>
    <property type="evidence" value="ECO:0007669"/>
    <property type="project" value="TreeGrafter"/>
</dbReference>
<evidence type="ECO:0000256" key="3">
    <source>
        <dbReference type="ARBA" id="ARBA00022722"/>
    </source>
</evidence>
<protein>
    <recommendedName>
        <fullName evidence="7 8">Ribonuclease P protein component</fullName>
        <shortName evidence="7">RNase P protein</shortName>
        <shortName evidence="7">RNaseP protein</shortName>
        <ecNumber evidence="7 8">3.1.26.5</ecNumber>
    </recommendedName>
    <alternativeName>
        <fullName evidence="7">Protein C5</fullName>
    </alternativeName>
</protein>
<dbReference type="InterPro" id="IPR020539">
    <property type="entry name" value="RNase_P_CS"/>
</dbReference>
<dbReference type="Proteomes" id="UP000229784">
    <property type="component" value="Unassembled WGS sequence"/>
</dbReference>
<evidence type="ECO:0000313" key="9">
    <source>
        <dbReference type="EMBL" id="PIU16569.1"/>
    </source>
</evidence>